<dbReference type="CDD" id="cd01043">
    <property type="entry name" value="DPS"/>
    <property type="match status" value="1"/>
</dbReference>
<dbReference type="GO" id="GO:0008199">
    <property type="term" value="F:ferric iron binding"/>
    <property type="evidence" value="ECO:0007669"/>
    <property type="project" value="InterPro"/>
</dbReference>
<dbReference type="GO" id="GO:0016722">
    <property type="term" value="F:oxidoreductase activity, acting on metal ions"/>
    <property type="evidence" value="ECO:0007669"/>
    <property type="project" value="InterPro"/>
</dbReference>
<dbReference type="InterPro" id="IPR008331">
    <property type="entry name" value="Ferritin_DPS_dom"/>
</dbReference>
<protein>
    <submittedName>
        <fullName evidence="4">DNA protection during starvation protein</fullName>
        <ecNumber evidence="4">1.16.-.-</ecNumber>
    </submittedName>
</protein>
<organism evidence="4 5">
    <name type="scientific">Microbacterium ginsengisoli</name>
    <dbReference type="NCBI Taxonomy" id="400772"/>
    <lineage>
        <taxon>Bacteria</taxon>
        <taxon>Bacillati</taxon>
        <taxon>Actinomycetota</taxon>
        <taxon>Actinomycetes</taxon>
        <taxon>Micrococcales</taxon>
        <taxon>Microbacteriaceae</taxon>
        <taxon>Microbacterium</taxon>
    </lineage>
</organism>
<dbReference type="InterPro" id="IPR009078">
    <property type="entry name" value="Ferritin-like_SF"/>
</dbReference>
<sequence>MVNATTIPTAVVTGVTKALLPVVIDCQALVLEAKQAHWNVRGANFIGVHKLLDKLVDNALDYADLAAERIIALGSPVDANLATVQAQSTLPPITPGFAQSDALIAQVLAQIDAALATVRAAVEALDEIDQVSQDVVIEIARGLDKDRWFLFAHIA</sequence>
<comment type="similarity">
    <text evidence="1 2">Belongs to the Dps family.</text>
</comment>
<dbReference type="STRING" id="400772.RR49_01168"/>
<evidence type="ECO:0000256" key="1">
    <source>
        <dbReference type="ARBA" id="ARBA00009497"/>
    </source>
</evidence>
<name>A0A0F0M083_9MICO</name>
<dbReference type="Proteomes" id="UP000033451">
    <property type="component" value="Unassembled WGS sequence"/>
</dbReference>
<dbReference type="Pfam" id="PF00210">
    <property type="entry name" value="Ferritin"/>
    <property type="match status" value="1"/>
</dbReference>
<dbReference type="RefSeq" id="WP_045247117.1">
    <property type="nucleotide sequence ID" value="NZ_JYIY01000069.1"/>
</dbReference>
<dbReference type="InterPro" id="IPR002177">
    <property type="entry name" value="DPS_DNA-bd"/>
</dbReference>
<dbReference type="SUPFAM" id="SSF47240">
    <property type="entry name" value="Ferritin-like"/>
    <property type="match status" value="1"/>
</dbReference>
<feature type="domain" description="Ferritin/DPS" evidence="3">
    <location>
        <begin position="31"/>
        <end position="154"/>
    </location>
</feature>
<evidence type="ECO:0000313" key="4">
    <source>
        <dbReference type="EMBL" id="KJL37056.1"/>
    </source>
</evidence>
<dbReference type="Gene3D" id="1.20.1260.10">
    <property type="match status" value="1"/>
</dbReference>
<dbReference type="PANTHER" id="PTHR42932:SF2">
    <property type="entry name" value="DNA PROTECTION DURING STARVATION PROTEIN 1"/>
    <property type="match status" value="1"/>
</dbReference>
<reference evidence="4 5" key="1">
    <citation type="submission" date="2015-02" db="EMBL/GenBank/DDBJ databases">
        <title>Draft genome sequences of ten Microbacterium spp. with emphasis on heavy metal contaminated environments.</title>
        <authorList>
            <person name="Corretto E."/>
        </authorList>
    </citation>
    <scope>NUCLEOTIDE SEQUENCE [LARGE SCALE GENOMIC DNA]</scope>
    <source>
        <strain evidence="4 5">DSM 18659</strain>
    </source>
</reference>
<evidence type="ECO:0000259" key="3">
    <source>
        <dbReference type="Pfam" id="PF00210"/>
    </source>
</evidence>
<dbReference type="OrthoDB" id="9797687at2"/>
<dbReference type="InterPro" id="IPR012347">
    <property type="entry name" value="Ferritin-like"/>
</dbReference>
<accession>A0A0F0M083</accession>
<keyword evidence="5" id="KW-1185">Reference proteome</keyword>
<proteinExistence type="inferred from homology"/>
<dbReference type="PROSITE" id="PS00818">
    <property type="entry name" value="DPS_1"/>
    <property type="match status" value="1"/>
</dbReference>
<dbReference type="InterPro" id="IPR023188">
    <property type="entry name" value="DPS_DNA-bd_CS"/>
</dbReference>
<dbReference type="PANTHER" id="PTHR42932">
    <property type="entry name" value="GENERAL STRESS PROTEIN 20U"/>
    <property type="match status" value="1"/>
</dbReference>
<gene>
    <name evidence="4" type="primary">dps</name>
    <name evidence="4" type="ORF">RR49_01168</name>
</gene>
<dbReference type="PIRSF" id="PIRSF005900">
    <property type="entry name" value="Dps"/>
    <property type="match status" value="1"/>
</dbReference>
<dbReference type="PATRIC" id="fig|400772.4.peg.1191"/>
<dbReference type="EMBL" id="JYIY01000069">
    <property type="protein sequence ID" value="KJL37056.1"/>
    <property type="molecule type" value="Genomic_DNA"/>
</dbReference>
<evidence type="ECO:0000313" key="5">
    <source>
        <dbReference type="Proteomes" id="UP000033451"/>
    </source>
</evidence>
<evidence type="ECO:0000256" key="2">
    <source>
        <dbReference type="RuleBase" id="RU003875"/>
    </source>
</evidence>
<keyword evidence="4" id="KW-0560">Oxidoreductase</keyword>
<dbReference type="EC" id="1.16.-.-" evidence="4"/>
<comment type="caution">
    <text evidence="4">The sequence shown here is derived from an EMBL/GenBank/DDBJ whole genome shotgun (WGS) entry which is preliminary data.</text>
</comment>
<dbReference type="PRINTS" id="PR01346">
    <property type="entry name" value="HELNAPAPROT"/>
</dbReference>
<dbReference type="AlphaFoldDB" id="A0A0F0M083"/>